<dbReference type="PANTHER" id="PTHR33918">
    <property type="entry name" value="OS01G0704200 PROTEIN"/>
    <property type="match status" value="1"/>
</dbReference>
<keyword evidence="3" id="KW-1185">Reference proteome</keyword>
<protein>
    <submittedName>
        <fullName evidence="2">Uncharacterized protein</fullName>
    </submittedName>
</protein>
<keyword evidence="1" id="KW-0812">Transmembrane</keyword>
<feature type="transmembrane region" description="Helical" evidence="1">
    <location>
        <begin position="118"/>
        <end position="139"/>
    </location>
</feature>
<feature type="transmembrane region" description="Helical" evidence="1">
    <location>
        <begin position="221"/>
        <end position="244"/>
    </location>
</feature>
<dbReference type="AlphaFoldDB" id="A0A5D2UZ29"/>
<sequence>MELQPECLGFPVPKFKFSTIIDSFIHSSESHSHLLFSNSKSSCKRYRSKKWKCWAWRCNSCLNHTGTLRENSGLAFNTFGGVESCHGKSGSISFHGLTHQLVEESKLMSAAFQEDKGSFLWVLAPIALISSLILPQFFFSSAIEAFFKDDTLVVIILLVVLRNCVLFFLGLGVFLLVTDHVQRPYLQFSAKRWGLITGLRTSQFSMKDSQRTPEMFKRGGATAGMVITFQVLAVVCLWSLMAFLQRLFPSRPVAEKY</sequence>
<keyword evidence="1" id="KW-0472">Membrane</keyword>
<evidence type="ECO:0000313" key="3">
    <source>
        <dbReference type="Proteomes" id="UP000323597"/>
    </source>
</evidence>
<dbReference type="GO" id="GO:0009507">
    <property type="term" value="C:chloroplast"/>
    <property type="evidence" value="ECO:0007669"/>
    <property type="project" value="TreeGrafter"/>
</dbReference>
<keyword evidence="1" id="KW-1133">Transmembrane helix</keyword>
<organism evidence="2 3">
    <name type="scientific">Gossypium mustelinum</name>
    <name type="common">Cotton</name>
    <name type="synonym">Gossypium caicoense</name>
    <dbReference type="NCBI Taxonomy" id="34275"/>
    <lineage>
        <taxon>Eukaryota</taxon>
        <taxon>Viridiplantae</taxon>
        <taxon>Streptophyta</taxon>
        <taxon>Embryophyta</taxon>
        <taxon>Tracheophyta</taxon>
        <taxon>Spermatophyta</taxon>
        <taxon>Magnoliopsida</taxon>
        <taxon>eudicotyledons</taxon>
        <taxon>Gunneridae</taxon>
        <taxon>Pentapetalae</taxon>
        <taxon>rosids</taxon>
        <taxon>malvids</taxon>
        <taxon>Malvales</taxon>
        <taxon>Malvaceae</taxon>
        <taxon>Malvoideae</taxon>
        <taxon>Gossypium</taxon>
    </lineage>
</organism>
<reference evidence="2 3" key="1">
    <citation type="submission" date="2019-07" db="EMBL/GenBank/DDBJ databases">
        <title>WGS assembly of Gossypium mustelinum.</title>
        <authorList>
            <person name="Chen Z.J."/>
            <person name="Sreedasyam A."/>
            <person name="Ando A."/>
            <person name="Song Q."/>
            <person name="De L."/>
            <person name="Hulse-Kemp A."/>
            <person name="Ding M."/>
            <person name="Ye W."/>
            <person name="Kirkbride R."/>
            <person name="Jenkins J."/>
            <person name="Plott C."/>
            <person name="Lovell J."/>
            <person name="Lin Y.-M."/>
            <person name="Vaughn R."/>
            <person name="Liu B."/>
            <person name="Li W."/>
            <person name="Simpson S."/>
            <person name="Scheffler B."/>
            <person name="Saski C."/>
            <person name="Grover C."/>
            <person name="Hu G."/>
            <person name="Conover J."/>
            <person name="Carlson J."/>
            <person name="Shu S."/>
            <person name="Boston L."/>
            <person name="Williams M."/>
            <person name="Peterson D."/>
            <person name="Mcgee K."/>
            <person name="Jones D."/>
            <person name="Wendel J."/>
            <person name="Stelly D."/>
            <person name="Grimwood J."/>
            <person name="Schmutz J."/>
        </authorList>
    </citation>
    <scope>NUCLEOTIDE SEQUENCE [LARGE SCALE GENOMIC DNA]</scope>
    <source>
        <strain evidence="2">1408120.09</strain>
    </source>
</reference>
<evidence type="ECO:0000256" key="1">
    <source>
        <dbReference type="SAM" id="Phobius"/>
    </source>
</evidence>
<name>A0A5D2UZ29_GOSMU</name>
<dbReference type="EMBL" id="CM017653">
    <property type="protein sequence ID" value="TYI82301.1"/>
    <property type="molecule type" value="Genomic_DNA"/>
</dbReference>
<accession>A0A5D2UZ29</accession>
<dbReference type="Proteomes" id="UP000323597">
    <property type="component" value="Chromosome D05"/>
</dbReference>
<dbReference type="PANTHER" id="PTHR33918:SF4">
    <property type="entry name" value="ABC-2 TYPE TRANSPORTER DOMAIN-CONTAINING PROTEIN"/>
    <property type="match status" value="1"/>
</dbReference>
<feature type="transmembrane region" description="Helical" evidence="1">
    <location>
        <begin position="151"/>
        <end position="177"/>
    </location>
</feature>
<gene>
    <name evidence="2" type="ORF">E1A91_D05G212800v1</name>
</gene>
<evidence type="ECO:0000313" key="2">
    <source>
        <dbReference type="EMBL" id="TYI82301.1"/>
    </source>
</evidence>
<proteinExistence type="predicted"/>